<proteinExistence type="predicted"/>
<dbReference type="InterPro" id="IPR037481">
    <property type="entry name" value="LacX"/>
</dbReference>
<dbReference type="Proteomes" id="UP000000852">
    <property type="component" value="Chromosome"/>
</dbReference>
<gene>
    <name evidence="4" type="ordered locus">Phep_2550</name>
</gene>
<dbReference type="InterPro" id="IPR008183">
    <property type="entry name" value="Aldose_1/G6P_1-epimerase"/>
</dbReference>
<dbReference type="Gene3D" id="2.70.98.10">
    <property type="match status" value="1"/>
</dbReference>
<dbReference type="PANTHER" id="PTHR11122">
    <property type="entry name" value="APOSPORY-ASSOCIATED PROTEIN C-RELATED"/>
    <property type="match status" value="1"/>
</dbReference>
<dbReference type="OrthoDB" id="9795355at2"/>
<dbReference type="STRING" id="485917.Phep_2550"/>
<evidence type="ECO:0000256" key="3">
    <source>
        <dbReference type="ARBA" id="ARBA00022837"/>
    </source>
</evidence>
<protein>
    <submittedName>
        <fullName evidence="4">Aldose 1-epimerase</fullName>
    </submittedName>
</protein>
<keyword evidence="5" id="KW-1185">Reference proteome</keyword>
<comment type="subunit">
    <text evidence="2">Monomer.</text>
</comment>
<comment type="cofactor">
    <cofactor evidence="1">
        <name>Ca(2+)</name>
        <dbReference type="ChEBI" id="CHEBI:29108"/>
    </cofactor>
</comment>
<dbReference type="AlphaFoldDB" id="C6Y042"/>
<name>C6Y042_PEDHD</name>
<keyword evidence="3" id="KW-0106">Calcium</keyword>
<dbReference type="KEGG" id="phe:Phep_2550"/>
<dbReference type="GO" id="GO:0030246">
    <property type="term" value="F:carbohydrate binding"/>
    <property type="evidence" value="ECO:0007669"/>
    <property type="project" value="InterPro"/>
</dbReference>
<evidence type="ECO:0000256" key="2">
    <source>
        <dbReference type="ARBA" id="ARBA00011245"/>
    </source>
</evidence>
<dbReference type="InterPro" id="IPR011013">
    <property type="entry name" value="Gal_mutarotase_sf_dom"/>
</dbReference>
<dbReference type="HOGENOM" id="CLU_057834_1_0_10"/>
<reference evidence="4 5" key="1">
    <citation type="journal article" date="2009" name="Stand. Genomic Sci.">
        <title>Complete genome sequence of Pedobacter heparinus type strain (HIM 762-3).</title>
        <authorList>
            <person name="Han C."/>
            <person name="Spring S."/>
            <person name="Lapidus A."/>
            <person name="Del Rio T.G."/>
            <person name="Tice H."/>
            <person name="Copeland A."/>
            <person name="Cheng J.F."/>
            <person name="Lucas S."/>
            <person name="Chen F."/>
            <person name="Nolan M."/>
            <person name="Bruce D."/>
            <person name="Goodwin L."/>
            <person name="Pitluck S."/>
            <person name="Ivanova N."/>
            <person name="Mavromatis K."/>
            <person name="Mikhailova N."/>
            <person name="Pati A."/>
            <person name="Chen A."/>
            <person name="Palaniappan K."/>
            <person name="Land M."/>
            <person name="Hauser L."/>
            <person name="Chang Y.J."/>
            <person name="Jeffries C.C."/>
            <person name="Saunders E."/>
            <person name="Chertkov O."/>
            <person name="Brettin T."/>
            <person name="Goker M."/>
            <person name="Rohde M."/>
            <person name="Bristow J."/>
            <person name="Eisen J.A."/>
            <person name="Markowitz V."/>
            <person name="Hugenholtz P."/>
            <person name="Kyrpides N.C."/>
            <person name="Klenk H.P."/>
            <person name="Detter J.C."/>
        </authorList>
    </citation>
    <scope>NUCLEOTIDE SEQUENCE [LARGE SCALE GENOMIC DNA]</scope>
    <source>
        <strain evidence="5">ATCC 13125 / DSM 2366 / CIP 104194 / JCM 7457 / NBRC 12017 / NCIMB 9290 / NRRL B-14731 / HIM 762-3</strain>
    </source>
</reference>
<sequence length="289" mass="33209">MIFLENEQICTSIASKGAELQSLKSKKNNVNYLWNGNPEYWGKFSPVLFPIVGGLKNNTYYFEGKEYQLPRHGFARDKDFQVKQLSATEALLTLSDDEESLKVYPFRFVLQLRYQLSDRAISCTYEVLNPDNEKSMLFSIGGHPAFATSTEGGLKYTDYFLQFNKDTELVYHKVKHDLIDSETAVIELKEGKLPLNHALFYDDALVLKTLKSDCITLHNHKNKNGIHFRFKNFPFFGIWAAKNADFVCLEPWCGLADGTAHDQHIEHKEGIVTLGPNETFVRKWEVECF</sequence>
<dbReference type="eggNOG" id="COG2017">
    <property type="taxonomic scope" value="Bacteria"/>
</dbReference>
<dbReference type="PANTHER" id="PTHR11122:SF13">
    <property type="entry name" value="GLUCOSE-6-PHOSPHATE 1-EPIMERASE"/>
    <property type="match status" value="1"/>
</dbReference>
<dbReference type="RefSeq" id="WP_015808366.1">
    <property type="nucleotide sequence ID" value="NC_013061.1"/>
</dbReference>
<dbReference type="SUPFAM" id="SSF74650">
    <property type="entry name" value="Galactose mutarotase-like"/>
    <property type="match status" value="1"/>
</dbReference>
<evidence type="ECO:0000256" key="1">
    <source>
        <dbReference type="ARBA" id="ARBA00001913"/>
    </source>
</evidence>
<dbReference type="GO" id="GO:0005975">
    <property type="term" value="P:carbohydrate metabolic process"/>
    <property type="evidence" value="ECO:0007669"/>
    <property type="project" value="InterPro"/>
</dbReference>
<evidence type="ECO:0000313" key="5">
    <source>
        <dbReference type="Proteomes" id="UP000000852"/>
    </source>
</evidence>
<dbReference type="Pfam" id="PF01263">
    <property type="entry name" value="Aldose_epim"/>
    <property type="match status" value="1"/>
</dbReference>
<dbReference type="GO" id="GO:0016853">
    <property type="term" value="F:isomerase activity"/>
    <property type="evidence" value="ECO:0007669"/>
    <property type="project" value="InterPro"/>
</dbReference>
<dbReference type="InterPro" id="IPR014718">
    <property type="entry name" value="GH-type_carb-bd"/>
</dbReference>
<dbReference type="EMBL" id="CP001681">
    <property type="protein sequence ID" value="ACU04754.1"/>
    <property type="molecule type" value="Genomic_DNA"/>
</dbReference>
<dbReference type="CDD" id="cd09024">
    <property type="entry name" value="Aldose_epim_lacX"/>
    <property type="match status" value="1"/>
</dbReference>
<organism evidence="4 5">
    <name type="scientific">Pedobacter heparinus (strain ATCC 13125 / DSM 2366 / CIP 104194 / JCM 7457 / NBRC 12017 / NCIMB 9290 / NRRL B-14731 / HIM 762-3)</name>
    <dbReference type="NCBI Taxonomy" id="485917"/>
    <lineage>
        <taxon>Bacteria</taxon>
        <taxon>Pseudomonadati</taxon>
        <taxon>Bacteroidota</taxon>
        <taxon>Sphingobacteriia</taxon>
        <taxon>Sphingobacteriales</taxon>
        <taxon>Sphingobacteriaceae</taxon>
        <taxon>Pedobacter</taxon>
    </lineage>
</organism>
<evidence type="ECO:0000313" key="4">
    <source>
        <dbReference type="EMBL" id="ACU04754.1"/>
    </source>
</evidence>
<accession>C6Y042</accession>